<evidence type="ECO:0000313" key="1">
    <source>
        <dbReference type="EMBL" id="ETP27925.1"/>
    </source>
</evidence>
<organism evidence="1 2">
    <name type="scientific">Phytophthora nicotianae P10297</name>
    <dbReference type="NCBI Taxonomy" id="1317064"/>
    <lineage>
        <taxon>Eukaryota</taxon>
        <taxon>Sar</taxon>
        <taxon>Stramenopiles</taxon>
        <taxon>Oomycota</taxon>
        <taxon>Peronosporomycetes</taxon>
        <taxon>Peronosporales</taxon>
        <taxon>Peronosporaceae</taxon>
        <taxon>Phytophthora</taxon>
    </lineage>
</organism>
<dbReference type="Proteomes" id="UP000018948">
    <property type="component" value="Unassembled WGS sequence"/>
</dbReference>
<proteinExistence type="predicted"/>
<protein>
    <submittedName>
        <fullName evidence="1">Uncharacterized protein</fullName>
    </submittedName>
</protein>
<name>W2XYJ3_PHYNI</name>
<sequence length="109" mass="12472">MIGGVFKEDRNLIKRVRALNSYFSSAALQALRGTTEIYCLPHISVTLAYDTRAVLTAQLYQRTRHSAGYFQTARKKVMLLFDIDTLAFDDRNRGYSRCNCRTRANRSAT</sequence>
<accession>W2XYJ3</accession>
<gene>
    <name evidence="1" type="ORF">F442_22790</name>
</gene>
<evidence type="ECO:0000313" key="2">
    <source>
        <dbReference type="Proteomes" id="UP000018948"/>
    </source>
</evidence>
<reference evidence="1 2" key="1">
    <citation type="submission" date="2013-11" db="EMBL/GenBank/DDBJ databases">
        <title>The Genome Sequence of Phytophthora parasitica P10297.</title>
        <authorList>
            <consortium name="The Broad Institute Genomics Platform"/>
            <person name="Russ C."/>
            <person name="Tyler B."/>
            <person name="Panabieres F."/>
            <person name="Shan W."/>
            <person name="Tripathy S."/>
            <person name="Grunwald N."/>
            <person name="Machado M."/>
            <person name="Johnson C.S."/>
            <person name="Walker B."/>
            <person name="Young S.K."/>
            <person name="Zeng Q."/>
            <person name="Gargeya S."/>
            <person name="Fitzgerald M."/>
            <person name="Haas B."/>
            <person name="Abouelleil A."/>
            <person name="Allen A.W."/>
            <person name="Alvarado L."/>
            <person name="Arachchi H.M."/>
            <person name="Berlin A.M."/>
            <person name="Chapman S.B."/>
            <person name="Gainer-Dewar J."/>
            <person name="Goldberg J."/>
            <person name="Griggs A."/>
            <person name="Gujja S."/>
            <person name="Hansen M."/>
            <person name="Howarth C."/>
            <person name="Imamovic A."/>
            <person name="Ireland A."/>
            <person name="Larimer J."/>
            <person name="McCowan C."/>
            <person name="Murphy C."/>
            <person name="Pearson M."/>
            <person name="Poon T.W."/>
            <person name="Priest M."/>
            <person name="Roberts A."/>
            <person name="Saif S."/>
            <person name="Shea T."/>
            <person name="Sisk P."/>
            <person name="Sykes S."/>
            <person name="Wortman J."/>
            <person name="Nusbaum C."/>
            <person name="Birren B."/>
        </authorList>
    </citation>
    <scope>NUCLEOTIDE SEQUENCE [LARGE SCALE GENOMIC DNA]</scope>
    <source>
        <strain evidence="1 2">P10297</strain>
    </source>
</reference>
<dbReference type="AlphaFoldDB" id="W2XYJ3"/>
<dbReference type="EMBL" id="ANIY01005309">
    <property type="protein sequence ID" value="ETP27925.1"/>
    <property type="molecule type" value="Genomic_DNA"/>
</dbReference>
<comment type="caution">
    <text evidence="1">The sequence shown here is derived from an EMBL/GenBank/DDBJ whole genome shotgun (WGS) entry which is preliminary data.</text>
</comment>